<dbReference type="KEGG" id="xya:ET471_00610"/>
<accession>A0A4P6FDR5</accession>
<evidence type="ECO:0000256" key="2">
    <source>
        <dbReference type="SAM" id="Phobius"/>
    </source>
</evidence>
<proteinExistence type="predicted"/>
<feature type="compositionally biased region" description="Low complexity" evidence="1">
    <location>
        <begin position="290"/>
        <end position="302"/>
    </location>
</feature>
<feature type="transmembrane region" description="Helical" evidence="2">
    <location>
        <begin position="40"/>
        <end position="61"/>
    </location>
</feature>
<feature type="compositionally biased region" description="Pro residues" evidence="1">
    <location>
        <begin position="250"/>
        <end position="269"/>
    </location>
</feature>
<keyword evidence="4" id="KW-1185">Reference proteome</keyword>
<feature type="compositionally biased region" description="Low complexity" evidence="1">
    <location>
        <begin position="75"/>
        <end position="98"/>
    </location>
</feature>
<feature type="region of interest" description="Disordered" evidence="1">
    <location>
        <begin position="111"/>
        <end position="390"/>
    </location>
</feature>
<dbReference type="AlphaFoldDB" id="A0A4P6FDR5"/>
<organism evidence="3 4">
    <name type="scientific">Xylanimonas protaetiae</name>
    <dbReference type="NCBI Taxonomy" id="2509457"/>
    <lineage>
        <taxon>Bacteria</taxon>
        <taxon>Bacillati</taxon>
        <taxon>Actinomycetota</taxon>
        <taxon>Actinomycetes</taxon>
        <taxon>Micrococcales</taxon>
        <taxon>Promicromonosporaceae</taxon>
        <taxon>Xylanimonas</taxon>
    </lineage>
</organism>
<sequence>MSLRWTDRPGRWSLLAAGVGEGAQAPEIELTWPRDASTPWLWPGVGVGALLLLAGLFLLLARRGGTTPAEPAADGAGTAPLGTTEPATPGGTATADGADAGRAGVAASLGRRWPVSLRTPGAGDGAPSDVAPADAPDAPAAHGADRTESSASAAGIESSAAGGADAPVDAGAAGDEPAQRPSRPALISRRSRRRAEASEPAPEEAPAAVAPASDTPAPGTPAEPVSAEEPAPAGRRWGFAPVFGGSPAPAQAPAPAAWPAPAPQPPAPQPAATQQATPQPTPPSAPPAAVPGDAAAEAPTATGSLPRLTRRELRAQEEARKAAEQTGITGRLRALTGQIPAVRPAAPQPPADPAAAPPRASRSQAWRQAWGFDPESADRPTDNDTEGGAR</sequence>
<feature type="compositionally biased region" description="Basic and acidic residues" evidence="1">
    <location>
        <begin position="376"/>
        <end position="390"/>
    </location>
</feature>
<name>A0A4P6FDR5_9MICO</name>
<reference evidence="3 4" key="1">
    <citation type="submission" date="2019-01" db="EMBL/GenBank/DDBJ databases">
        <title>Genome sequencing of strain FW10M-9.</title>
        <authorList>
            <person name="Heo J."/>
            <person name="Kim S.-J."/>
            <person name="Kim J.-S."/>
            <person name="Hong S.-B."/>
            <person name="Kwon S.-W."/>
        </authorList>
    </citation>
    <scope>NUCLEOTIDE SEQUENCE [LARGE SCALE GENOMIC DNA]</scope>
    <source>
        <strain evidence="3 4">FW10M-9</strain>
    </source>
</reference>
<evidence type="ECO:0000256" key="1">
    <source>
        <dbReference type="SAM" id="MobiDB-lite"/>
    </source>
</evidence>
<dbReference type="EMBL" id="CP035493">
    <property type="protein sequence ID" value="QAY68728.1"/>
    <property type="molecule type" value="Genomic_DNA"/>
</dbReference>
<feature type="compositionally biased region" description="Pro residues" evidence="1">
    <location>
        <begin position="279"/>
        <end position="289"/>
    </location>
</feature>
<evidence type="ECO:0000313" key="3">
    <source>
        <dbReference type="EMBL" id="QAY68728.1"/>
    </source>
</evidence>
<feature type="region of interest" description="Disordered" evidence="1">
    <location>
        <begin position="67"/>
        <end position="98"/>
    </location>
</feature>
<dbReference type="OrthoDB" id="3249401at2"/>
<feature type="compositionally biased region" description="Pro residues" evidence="1">
    <location>
        <begin position="346"/>
        <end position="356"/>
    </location>
</feature>
<feature type="compositionally biased region" description="Low complexity" evidence="1">
    <location>
        <begin position="149"/>
        <end position="188"/>
    </location>
</feature>
<dbReference type="Proteomes" id="UP000292118">
    <property type="component" value="Chromosome"/>
</dbReference>
<feature type="compositionally biased region" description="Basic and acidic residues" evidence="1">
    <location>
        <begin position="309"/>
        <end position="323"/>
    </location>
</feature>
<keyword evidence="2" id="KW-0812">Transmembrane</keyword>
<feature type="compositionally biased region" description="Low complexity" evidence="1">
    <location>
        <begin position="125"/>
        <end position="142"/>
    </location>
</feature>
<keyword evidence="2" id="KW-0472">Membrane</keyword>
<gene>
    <name evidence="3" type="ORF">ET471_00610</name>
</gene>
<evidence type="ECO:0000313" key="4">
    <source>
        <dbReference type="Proteomes" id="UP000292118"/>
    </source>
</evidence>
<keyword evidence="2" id="KW-1133">Transmembrane helix</keyword>
<feature type="compositionally biased region" description="Low complexity" evidence="1">
    <location>
        <begin position="198"/>
        <end position="233"/>
    </location>
</feature>
<protein>
    <submittedName>
        <fullName evidence="3">Uncharacterized protein</fullName>
    </submittedName>
</protein>